<dbReference type="AlphaFoldDB" id="A0A853BXL0"/>
<accession>A0A853BXL0</accession>
<proteinExistence type="predicted"/>
<evidence type="ECO:0000256" key="1">
    <source>
        <dbReference type="SAM" id="MobiDB-lite"/>
    </source>
</evidence>
<feature type="chain" id="PRO_5032347166" evidence="2">
    <location>
        <begin position="20"/>
        <end position="340"/>
    </location>
</feature>
<keyword evidence="2" id="KW-0732">Signal</keyword>
<protein>
    <submittedName>
        <fullName evidence="3">Uncharacterized protein</fullName>
    </submittedName>
</protein>
<organism evidence="3 4">
    <name type="scientific">Nocardioides thalensis</name>
    <dbReference type="NCBI Taxonomy" id="1914755"/>
    <lineage>
        <taxon>Bacteria</taxon>
        <taxon>Bacillati</taxon>
        <taxon>Actinomycetota</taxon>
        <taxon>Actinomycetes</taxon>
        <taxon>Propionibacteriales</taxon>
        <taxon>Nocardioidaceae</taxon>
        <taxon>Nocardioides</taxon>
    </lineage>
</organism>
<evidence type="ECO:0000313" key="4">
    <source>
        <dbReference type="Proteomes" id="UP000530424"/>
    </source>
</evidence>
<dbReference type="EMBL" id="JACCFP010000001">
    <property type="protein sequence ID" value="NYI99700.1"/>
    <property type="molecule type" value="Genomic_DNA"/>
</dbReference>
<dbReference type="RefSeq" id="WP_179666316.1">
    <property type="nucleotide sequence ID" value="NZ_JACCFP010000001.1"/>
</dbReference>
<name>A0A853BXL0_9ACTN</name>
<feature type="region of interest" description="Disordered" evidence="1">
    <location>
        <begin position="23"/>
        <end position="52"/>
    </location>
</feature>
<evidence type="ECO:0000313" key="3">
    <source>
        <dbReference type="EMBL" id="NYI99700.1"/>
    </source>
</evidence>
<keyword evidence="4" id="KW-1185">Reference proteome</keyword>
<feature type="compositionally biased region" description="Low complexity" evidence="1">
    <location>
        <begin position="32"/>
        <end position="50"/>
    </location>
</feature>
<dbReference type="PROSITE" id="PS51257">
    <property type="entry name" value="PROKAR_LIPOPROTEIN"/>
    <property type="match status" value="1"/>
</dbReference>
<evidence type="ECO:0000256" key="2">
    <source>
        <dbReference type="SAM" id="SignalP"/>
    </source>
</evidence>
<reference evidence="3 4" key="1">
    <citation type="submission" date="2020-07" db="EMBL/GenBank/DDBJ databases">
        <title>Sequencing the genomes of 1000 actinobacteria strains.</title>
        <authorList>
            <person name="Klenk H.-P."/>
        </authorList>
    </citation>
    <scope>NUCLEOTIDE SEQUENCE [LARGE SCALE GENOMIC DNA]</scope>
    <source>
        <strain evidence="3 4">DSM 103833</strain>
    </source>
</reference>
<dbReference type="Proteomes" id="UP000530424">
    <property type="component" value="Unassembled WGS sequence"/>
</dbReference>
<gene>
    <name evidence="3" type="ORF">HNR19_000399</name>
</gene>
<sequence>MSVRSRVLVAALLLLPVLAACSTDESDHGPGTDRPSGSGTGSGTKTAGCGPVAFDEVAGRPPSYVDGPMNGFPNDHAVCAAAWLPRTGTKFVPQGLVVEGGTAWVSGYDGGGAVGSLYCRVLKVDLATGRKLDERAPVGGQIGFRDPVDCRHGGGLSRDEHGLWLAEKRRLWLLDPQTLETIRAWAIVLPVWGSFVVHDDAGRIGLAGFAEHRPTRMHWFDADDLLAPGVIEVTTGLAVGEQPVPARGQGAFHADLGRGPAKVWFVRSTTRCGMLDGGPRSHLGFIPGAEGAAVSGRSLWVVSESTSAPYFLDGGRPVVPALARFDLRGIAEWEPAPCVP</sequence>
<comment type="caution">
    <text evidence="3">The sequence shown here is derived from an EMBL/GenBank/DDBJ whole genome shotgun (WGS) entry which is preliminary data.</text>
</comment>
<feature type="signal peptide" evidence="2">
    <location>
        <begin position="1"/>
        <end position="19"/>
    </location>
</feature>